<comment type="caution">
    <text evidence="1">The sequence shown here is derived from an EMBL/GenBank/DDBJ whole genome shotgun (WGS) entry which is preliminary data.</text>
</comment>
<evidence type="ECO:0000313" key="2">
    <source>
        <dbReference type="Proteomes" id="UP001064048"/>
    </source>
</evidence>
<keyword evidence="2" id="KW-1185">Reference proteome</keyword>
<proteinExistence type="predicted"/>
<protein>
    <submittedName>
        <fullName evidence="1">Uncharacterized protein</fullName>
    </submittedName>
</protein>
<organism evidence="1 2">
    <name type="scientific">Choristoneura fumiferana</name>
    <name type="common">Spruce budworm moth</name>
    <name type="synonym">Archips fumiferana</name>
    <dbReference type="NCBI Taxonomy" id="7141"/>
    <lineage>
        <taxon>Eukaryota</taxon>
        <taxon>Metazoa</taxon>
        <taxon>Ecdysozoa</taxon>
        <taxon>Arthropoda</taxon>
        <taxon>Hexapoda</taxon>
        <taxon>Insecta</taxon>
        <taxon>Pterygota</taxon>
        <taxon>Neoptera</taxon>
        <taxon>Endopterygota</taxon>
        <taxon>Lepidoptera</taxon>
        <taxon>Glossata</taxon>
        <taxon>Ditrysia</taxon>
        <taxon>Tortricoidea</taxon>
        <taxon>Tortricidae</taxon>
        <taxon>Tortricinae</taxon>
        <taxon>Choristoneura</taxon>
    </lineage>
</organism>
<dbReference type="EMBL" id="CM046113">
    <property type="protein sequence ID" value="KAI8420805.1"/>
    <property type="molecule type" value="Genomic_DNA"/>
</dbReference>
<accession>A0ACC0J9L3</accession>
<sequence length="329" mass="37105">MKISQSETEKEVEPRERINSIKTDLYDGTNEAHQPTNICNENEATGDTDKVKDTDNASSASTVEVLDDKVLLMSQSSVISREGLCPAVGLTLYEPQLSVSNNAAARSKSSRMPAQPIKLYYLPPSPPCRSVMLLAKVLGLELDLELTNILEGQHMTPEYLKMNPQHTIPTMDDNGFILWESRAILSYLVNAYGRDDSLYPKNPRLRAVVDARLNFDLGTLYLRYFNLYIPMLFRGEEYDEEQAAKFDEALGWLNTMLDGKAFVAGDNMTIADISIVVTLSNIHAFGYDYSAHENVVNWFDRMKKTLEPYDYEEIDETGAEILASFLKKD</sequence>
<dbReference type="Proteomes" id="UP001064048">
    <property type="component" value="Chromosome 13"/>
</dbReference>
<gene>
    <name evidence="1" type="ORF">MSG28_008010</name>
</gene>
<evidence type="ECO:0000313" key="1">
    <source>
        <dbReference type="EMBL" id="KAI8420805.1"/>
    </source>
</evidence>
<reference evidence="1 2" key="1">
    <citation type="journal article" date="2022" name="Genome Biol. Evol.">
        <title>The Spruce Budworm Genome: Reconstructing the Evolutionary History of Antifreeze Proteins.</title>
        <authorList>
            <person name="Beliveau C."/>
            <person name="Gagne P."/>
            <person name="Picq S."/>
            <person name="Vernygora O."/>
            <person name="Keeling C.I."/>
            <person name="Pinkney K."/>
            <person name="Doucet D."/>
            <person name="Wen F."/>
            <person name="Johnston J.S."/>
            <person name="Maaroufi H."/>
            <person name="Boyle B."/>
            <person name="Laroche J."/>
            <person name="Dewar K."/>
            <person name="Juretic N."/>
            <person name="Blackburn G."/>
            <person name="Nisole A."/>
            <person name="Brunet B."/>
            <person name="Brandao M."/>
            <person name="Lumley L."/>
            <person name="Duan J."/>
            <person name="Quan G."/>
            <person name="Lucarotti C.J."/>
            <person name="Roe A.D."/>
            <person name="Sperling F.A.H."/>
            <person name="Levesque R.C."/>
            <person name="Cusson M."/>
        </authorList>
    </citation>
    <scope>NUCLEOTIDE SEQUENCE [LARGE SCALE GENOMIC DNA]</scope>
    <source>
        <strain evidence="1">Glfc:IPQL:Cfum</strain>
    </source>
</reference>
<name>A0ACC0J9L3_CHOFU</name>